<keyword evidence="3" id="KW-1185">Reference proteome</keyword>
<reference evidence="2 3" key="1">
    <citation type="submission" date="2016-10" db="EMBL/GenBank/DDBJ databases">
        <authorList>
            <person name="de Groot N.N."/>
        </authorList>
    </citation>
    <scope>NUCLEOTIDE SEQUENCE [LARGE SCALE GENOMIC DNA]</scope>
    <source>
        <strain evidence="2 3">DSM 2784</strain>
    </source>
</reference>
<evidence type="ECO:0000313" key="2">
    <source>
        <dbReference type="EMBL" id="SCZ81998.1"/>
    </source>
</evidence>
<dbReference type="OrthoDB" id="9806505at2"/>
<dbReference type="PROSITE" id="PS00201">
    <property type="entry name" value="FLAVODOXIN"/>
    <property type="match status" value="1"/>
</dbReference>
<dbReference type="PANTHER" id="PTHR39201:SF1">
    <property type="entry name" value="FLAVODOXIN-LIKE DOMAIN-CONTAINING PROTEIN"/>
    <property type="match status" value="1"/>
</dbReference>
<dbReference type="GO" id="GO:0009055">
    <property type="term" value="F:electron transfer activity"/>
    <property type="evidence" value="ECO:0007669"/>
    <property type="project" value="InterPro"/>
</dbReference>
<name>A0A1G5S707_9FIRM</name>
<organism evidence="2 3">
    <name type="scientific">Acidaminobacter hydrogenoformans DSM 2784</name>
    <dbReference type="NCBI Taxonomy" id="1120920"/>
    <lineage>
        <taxon>Bacteria</taxon>
        <taxon>Bacillati</taxon>
        <taxon>Bacillota</taxon>
        <taxon>Clostridia</taxon>
        <taxon>Peptostreptococcales</taxon>
        <taxon>Acidaminobacteraceae</taxon>
        <taxon>Acidaminobacter</taxon>
    </lineage>
</organism>
<dbReference type="SUPFAM" id="SSF52218">
    <property type="entry name" value="Flavoproteins"/>
    <property type="match status" value="1"/>
</dbReference>
<gene>
    <name evidence="2" type="ORF">SAMN03080599_03252</name>
</gene>
<dbReference type="GO" id="GO:0010181">
    <property type="term" value="F:FMN binding"/>
    <property type="evidence" value="ECO:0007669"/>
    <property type="project" value="InterPro"/>
</dbReference>
<dbReference type="PROSITE" id="PS50902">
    <property type="entry name" value="FLAVODOXIN_LIKE"/>
    <property type="match status" value="1"/>
</dbReference>
<dbReference type="PANTHER" id="PTHR39201">
    <property type="entry name" value="EXPORTED PROTEIN-RELATED"/>
    <property type="match status" value="1"/>
</dbReference>
<dbReference type="Proteomes" id="UP000199208">
    <property type="component" value="Unassembled WGS sequence"/>
</dbReference>
<dbReference type="EMBL" id="FMWL01000029">
    <property type="protein sequence ID" value="SCZ81998.1"/>
    <property type="molecule type" value="Genomic_DNA"/>
</dbReference>
<dbReference type="STRING" id="1120920.SAMN03080599_03252"/>
<dbReference type="InterPro" id="IPR001226">
    <property type="entry name" value="Flavodoxin_CS"/>
</dbReference>
<sequence>MGIGFSGKDVFGMEGQSLIVYYSWTGNTSSVAEEIRAQTGFSVERIEEVKPRPFGSLPWAALGAWLGLKSDIKPLTEPLASYDNLFLGIQVWAGKSTPAINAFLNRESFKNKKVWVFMTMADNVPSQKVMESVRRRIEKKGGTVVDTIGFMSKVLAAVGDEHRAAQVLSRDEIREPLENWLRKNQII</sequence>
<evidence type="ECO:0000259" key="1">
    <source>
        <dbReference type="PROSITE" id="PS50902"/>
    </source>
</evidence>
<accession>A0A1G5S707</accession>
<dbReference type="InterPro" id="IPR008254">
    <property type="entry name" value="Flavodoxin/NO_synth"/>
</dbReference>
<proteinExistence type="predicted"/>
<feature type="domain" description="Flavodoxin-like" evidence="1">
    <location>
        <begin position="17"/>
        <end position="185"/>
    </location>
</feature>
<dbReference type="InterPro" id="IPR029039">
    <property type="entry name" value="Flavoprotein-like_sf"/>
</dbReference>
<protein>
    <submittedName>
        <fullName evidence="2">Flavodoxin</fullName>
    </submittedName>
</protein>
<dbReference type="AlphaFoldDB" id="A0A1G5S707"/>
<dbReference type="Gene3D" id="3.40.50.360">
    <property type="match status" value="1"/>
</dbReference>
<dbReference type="GO" id="GO:0016651">
    <property type="term" value="F:oxidoreductase activity, acting on NAD(P)H"/>
    <property type="evidence" value="ECO:0007669"/>
    <property type="project" value="UniProtKB-ARBA"/>
</dbReference>
<evidence type="ECO:0000313" key="3">
    <source>
        <dbReference type="Proteomes" id="UP000199208"/>
    </source>
</evidence>